<evidence type="ECO:0000256" key="3">
    <source>
        <dbReference type="ARBA" id="ARBA00022729"/>
    </source>
</evidence>
<keyword evidence="1" id="KW-0134">Cell wall</keyword>
<evidence type="ECO:0000256" key="5">
    <source>
        <dbReference type="SAM" id="MobiDB-lite"/>
    </source>
</evidence>
<sequence length="322" mass="33218">MNRLHPALRRATAVAAGALLGLTGVAFLATPASAHHTTVTGTACETSEDGVYRVQWTVVNSEDDLAGTITEVWTPSDTYVVGVPVGRELPKSGDGKVVGVQYTAKGAELKLKITAEWKRGERTVTNTAFGTATVDETCTAEPPAQTPTPSPDVTTPAPTPTVTTPAPTTPAPTTPAPTPTQPEEPGGPLVPEEPNAPVFEIVYTCDELVITADNPADGVTATLVLTTEKGETKKLELVPGKKTEVIFKAYAGLTVTPSLEGEEADPADAVKWAQPEECGGEGGGLPKTGDNTAAIAGGAAALLAVGAGLFVMARRRKLRFTA</sequence>
<feature type="compositionally biased region" description="Pro residues" evidence="5">
    <location>
        <begin position="167"/>
        <end position="182"/>
    </location>
</feature>
<keyword evidence="6" id="KW-0812">Transmembrane</keyword>
<evidence type="ECO:0000256" key="4">
    <source>
        <dbReference type="ARBA" id="ARBA00023088"/>
    </source>
</evidence>
<reference evidence="9 10" key="1">
    <citation type="submission" date="2020-03" db="EMBL/GenBank/DDBJ databases">
        <title>WGS of actinomycetes isolated from Thailand.</title>
        <authorList>
            <person name="Thawai C."/>
        </authorList>
    </citation>
    <scope>NUCLEOTIDE SEQUENCE [LARGE SCALE GENOMIC DNA]</scope>
    <source>
        <strain evidence="9 10">HSS6-12</strain>
    </source>
</reference>
<feature type="transmembrane region" description="Helical" evidence="6">
    <location>
        <begin position="293"/>
        <end position="313"/>
    </location>
</feature>
<evidence type="ECO:0000256" key="2">
    <source>
        <dbReference type="ARBA" id="ARBA00022525"/>
    </source>
</evidence>
<dbReference type="EMBL" id="JAATEO010000002">
    <property type="protein sequence ID" value="NJP30832.1"/>
    <property type="molecule type" value="Genomic_DNA"/>
</dbReference>
<evidence type="ECO:0000313" key="9">
    <source>
        <dbReference type="EMBL" id="NJP30832.1"/>
    </source>
</evidence>
<evidence type="ECO:0000259" key="8">
    <source>
        <dbReference type="Pfam" id="PF00746"/>
    </source>
</evidence>
<gene>
    <name evidence="9" type="ORF">HCJ94_02205</name>
</gene>
<dbReference type="Pfam" id="PF00746">
    <property type="entry name" value="Gram_pos_anchor"/>
    <property type="match status" value="1"/>
</dbReference>
<keyword evidence="6" id="KW-0472">Membrane</keyword>
<dbReference type="InterPro" id="IPR019931">
    <property type="entry name" value="LPXTG_anchor"/>
</dbReference>
<dbReference type="Proteomes" id="UP000783871">
    <property type="component" value="Unassembled WGS sequence"/>
</dbReference>
<keyword evidence="4" id="KW-0572">Peptidoglycan-anchor</keyword>
<organism evidence="9 10">
    <name type="scientific">Micromonospora thermarum</name>
    <dbReference type="NCBI Taxonomy" id="2720024"/>
    <lineage>
        <taxon>Bacteria</taxon>
        <taxon>Bacillati</taxon>
        <taxon>Actinomycetota</taxon>
        <taxon>Actinomycetes</taxon>
        <taxon>Micromonosporales</taxon>
        <taxon>Micromonosporaceae</taxon>
        <taxon>Micromonospora</taxon>
    </lineage>
</organism>
<comment type="caution">
    <text evidence="9">The sequence shown here is derived from an EMBL/GenBank/DDBJ whole genome shotgun (WGS) entry which is preliminary data.</text>
</comment>
<protein>
    <submittedName>
        <fullName evidence="9">LPXTG cell wall anchor domain-containing protein</fullName>
    </submittedName>
</protein>
<keyword evidence="2" id="KW-0964">Secreted</keyword>
<feature type="compositionally biased region" description="Low complexity" evidence="5">
    <location>
        <begin position="151"/>
        <end position="166"/>
    </location>
</feature>
<feature type="region of interest" description="Disordered" evidence="5">
    <location>
        <begin position="135"/>
        <end position="190"/>
    </location>
</feature>
<name>A0ABX0Z112_9ACTN</name>
<evidence type="ECO:0000256" key="1">
    <source>
        <dbReference type="ARBA" id="ARBA00022512"/>
    </source>
</evidence>
<keyword evidence="6" id="KW-1133">Transmembrane helix</keyword>
<feature type="chain" id="PRO_5045892931" evidence="7">
    <location>
        <begin position="35"/>
        <end position="322"/>
    </location>
</feature>
<evidence type="ECO:0000256" key="7">
    <source>
        <dbReference type="SAM" id="SignalP"/>
    </source>
</evidence>
<proteinExistence type="predicted"/>
<feature type="signal peptide" evidence="7">
    <location>
        <begin position="1"/>
        <end position="34"/>
    </location>
</feature>
<keyword evidence="10" id="KW-1185">Reference proteome</keyword>
<feature type="domain" description="Gram-positive cocci surface proteins LPxTG" evidence="8">
    <location>
        <begin position="284"/>
        <end position="317"/>
    </location>
</feature>
<accession>A0ABX0Z112</accession>
<evidence type="ECO:0000256" key="6">
    <source>
        <dbReference type="SAM" id="Phobius"/>
    </source>
</evidence>
<dbReference type="RefSeq" id="WP_167999258.1">
    <property type="nucleotide sequence ID" value="NZ_JAATEO010000002.1"/>
</dbReference>
<keyword evidence="3 7" id="KW-0732">Signal</keyword>
<dbReference type="NCBIfam" id="TIGR01167">
    <property type="entry name" value="LPXTG_anchor"/>
    <property type="match status" value="1"/>
</dbReference>
<evidence type="ECO:0000313" key="10">
    <source>
        <dbReference type="Proteomes" id="UP000783871"/>
    </source>
</evidence>